<gene>
    <name evidence="1" type="ORF">LCGC14_1035070</name>
</gene>
<name>A0A0F9MTH0_9ZZZZ</name>
<accession>A0A0F9MTH0</accession>
<evidence type="ECO:0000313" key="1">
    <source>
        <dbReference type="EMBL" id="KKN10595.1"/>
    </source>
</evidence>
<comment type="caution">
    <text evidence="1">The sequence shown here is derived from an EMBL/GenBank/DDBJ whole genome shotgun (WGS) entry which is preliminary data.</text>
</comment>
<dbReference type="AlphaFoldDB" id="A0A0F9MTH0"/>
<proteinExistence type="predicted"/>
<sequence>MTAPLSGAMRDLMLRLLHHGNATLLQKDRTAEALIRRGLAEWMTWDGKQRFKYGNGRLALSREGLTVARKMKADGARRDALTEQGLRDLVIRAIEFADSEDLFRRMGHRVSAEPFYVHAYHEPQSWGLVIKVDDAEFILRVDTR</sequence>
<dbReference type="EMBL" id="LAZR01004231">
    <property type="protein sequence ID" value="KKN10595.1"/>
    <property type="molecule type" value="Genomic_DNA"/>
</dbReference>
<protein>
    <submittedName>
        <fullName evidence="1">Uncharacterized protein</fullName>
    </submittedName>
</protein>
<organism evidence="1">
    <name type="scientific">marine sediment metagenome</name>
    <dbReference type="NCBI Taxonomy" id="412755"/>
    <lineage>
        <taxon>unclassified sequences</taxon>
        <taxon>metagenomes</taxon>
        <taxon>ecological metagenomes</taxon>
    </lineage>
</organism>
<reference evidence="1" key="1">
    <citation type="journal article" date="2015" name="Nature">
        <title>Complex archaea that bridge the gap between prokaryotes and eukaryotes.</title>
        <authorList>
            <person name="Spang A."/>
            <person name="Saw J.H."/>
            <person name="Jorgensen S.L."/>
            <person name="Zaremba-Niedzwiedzka K."/>
            <person name="Martijn J."/>
            <person name="Lind A.E."/>
            <person name="van Eijk R."/>
            <person name="Schleper C."/>
            <person name="Guy L."/>
            <person name="Ettema T.J."/>
        </authorList>
    </citation>
    <scope>NUCLEOTIDE SEQUENCE</scope>
</reference>